<dbReference type="InParanoid" id="G5AV47"/>
<dbReference type="InterPro" id="IPR050780">
    <property type="entry name" value="Mucin_vWF_Thrombospondin_sf"/>
</dbReference>
<dbReference type="Proteomes" id="UP000006813">
    <property type="component" value="Unassembled WGS sequence"/>
</dbReference>
<dbReference type="SMART" id="SM00216">
    <property type="entry name" value="VWD"/>
    <property type="match status" value="1"/>
</dbReference>
<dbReference type="PANTHER" id="PTHR11339">
    <property type="entry name" value="EXTRACELLULAR MATRIX GLYCOPROTEIN RELATED"/>
    <property type="match status" value="1"/>
</dbReference>
<dbReference type="PROSITE" id="PS51233">
    <property type="entry name" value="VWFD"/>
    <property type="match status" value="1"/>
</dbReference>
<evidence type="ECO:0000256" key="1">
    <source>
        <dbReference type="ARBA" id="ARBA00023157"/>
    </source>
</evidence>
<keyword evidence="1" id="KW-1015">Disulfide bond</keyword>
<name>G5AV47_HETGA</name>
<accession>G5AV47</accession>
<sequence>CQSWRCQAQEACGHQNGQYGCYGQGSATCTALGDPHYLTFDGALHHFLGTCTYTLTQPCLSQYLENHFVVSTTSEIRDGDLQASYVKAVHVQVFDLKISLIKGCRVVLNGLRVNLPVWLSKGWVAIRLSGSFILLYTNSGLQVRYDGNHLVEVTVPSSYAGQLCGLCGNYNNSMNDNLRPDGKPVGSASQLGAAWRSSGGSEPGCFLGGAEPSSCSEDNTEDMWSKDCEILVNPLGPFSNCHRLVPPQASFASCVQGQCGTKGDALAPCSSLQAYASLCALAG</sequence>
<evidence type="ECO:0000313" key="4">
    <source>
        <dbReference type="EMBL" id="EHB00908.1"/>
    </source>
</evidence>
<feature type="domain" description="VWFD" evidence="3">
    <location>
        <begin position="27"/>
        <end position="206"/>
    </location>
</feature>
<dbReference type="InterPro" id="IPR014853">
    <property type="entry name" value="VWF/SSPO/ZAN-like_Cys-rich_dom"/>
</dbReference>
<dbReference type="AlphaFoldDB" id="G5AV47"/>
<gene>
    <name evidence="4" type="ORF">GW7_05250</name>
</gene>
<feature type="non-terminal residue" evidence="4">
    <location>
        <position position="1"/>
    </location>
</feature>
<reference evidence="4 5" key="1">
    <citation type="journal article" date="2011" name="Nature">
        <title>Genome sequencing reveals insights into physiology and longevity of the naked mole rat.</title>
        <authorList>
            <person name="Kim E.B."/>
            <person name="Fang X."/>
            <person name="Fushan A.A."/>
            <person name="Huang Z."/>
            <person name="Lobanov A.V."/>
            <person name="Han L."/>
            <person name="Marino S.M."/>
            <person name="Sun X."/>
            <person name="Turanov A.A."/>
            <person name="Yang P."/>
            <person name="Yim S.H."/>
            <person name="Zhao X."/>
            <person name="Kasaikina M.V."/>
            <person name="Stoletzki N."/>
            <person name="Peng C."/>
            <person name="Polak P."/>
            <person name="Xiong Z."/>
            <person name="Kiezun A."/>
            <person name="Zhu Y."/>
            <person name="Chen Y."/>
            <person name="Kryukov G.V."/>
            <person name="Zhang Q."/>
            <person name="Peshkin L."/>
            <person name="Yang L."/>
            <person name="Bronson R.T."/>
            <person name="Buffenstein R."/>
            <person name="Wang B."/>
            <person name="Han C."/>
            <person name="Li Q."/>
            <person name="Chen L."/>
            <person name="Zhao W."/>
            <person name="Sunyaev S.R."/>
            <person name="Park T.J."/>
            <person name="Zhang G."/>
            <person name="Wang J."/>
            <person name="Gladyshev V.N."/>
        </authorList>
    </citation>
    <scope>NUCLEOTIDE SEQUENCE [LARGE SCALE GENOMIC DNA]</scope>
</reference>
<dbReference type="SMART" id="SM00832">
    <property type="entry name" value="C8"/>
    <property type="match status" value="1"/>
</dbReference>
<dbReference type="Pfam" id="PF08742">
    <property type="entry name" value="C8"/>
    <property type="match status" value="1"/>
</dbReference>
<evidence type="ECO:0000256" key="2">
    <source>
        <dbReference type="ARBA" id="ARBA00023180"/>
    </source>
</evidence>
<dbReference type="InterPro" id="IPR001846">
    <property type="entry name" value="VWF_type-D"/>
</dbReference>
<dbReference type="PANTHER" id="PTHR11339:SF374">
    <property type="entry name" value="ZONADHESIN"/>
    <property type="match status" value="1"/>
</dbReference>
<evidence type="ECO:0000259" key="3">
    <source>
        <dbReference type="PROSITE" id="PS51233"/>
    </source>
</evidence>
<proteinExistence type="predicted"/>
<protein>
    <submittedName>
        <fullName evidence="4">Zonadhesin</fullName>
    </submittedName>
</protein>
<feature type="non-terminal residue" evidence="4">
    <location>
        <position position="283"/>
    </location>
</feature>
<organism evidence="4 5">
    <name type="scientific">Heterocephalus glaber</name>
    <name type="common">Naked mole rat</name>
    <dbReference type="NCBI Taxonomy" id="10181"/>
    <lineage>
        <taxon>Eukaryota</taxon>
        <taxon>Metazoa</taxon>
        <taxon>Chordata</taxon>
        <taxon>Craniata</taxon>
        <taxon>Vertebrata</taxon>
        <taxon>Euteleostomi</taxon>
        <taxon>Mammalia</taxon>
        <taxon>Eutheria</taxon>
        <taxon>Euarchontoglires</taxon>
        <taxon>Glires</taxon>
        <taxon>Rodentia</taxon>
        <taxon>Hystricomorpha</taxon>
        <taxon>Bathyergidae</taxon>
        <taxon>Heterocephalus</taxon>
    </lineage>
</organism>
<dbReference type="STRING" id="10181.G5AV47"/>
<dbReference type="EMBL" id="JH167054">
    <property type="protein sequence ID" value="EHB00908.1"/>
    <property type="molecule type" value="Genomic_DNA"/>
</dbReference>
<dbReference type="Pfam" id="PF00094">
    <property type="entry name" value="VWD"/>
    <property type="match status" value="1"/>
</dbReference>
<dbReference type="eggNOG" id="KOG1216">
    <property type="taxonomic scope" value="Eukaryota"/>
</dbReference>
<evidence type="ECO:0000313" key="5">
    <source>
        <dbReference type="Proteomes" id="UP000006813"/>
    </source>
</evidence>
<dbReference type="GO" id="GO:0005615">
    <property type="term" value="C:extracellular space"/>
    <property type="evidence" value="ECO:0007669"/>
    <property type="project" value="TreeGrafter"/>
</dbReference>
<dbReference type="GO" id="GO:0031012">
    <property type="term" value="C:extracellular matrix"/>
    <property type="evidence" value="ECO:0007669"/>
    <property type="project" value="TreeGrafter"/>
</dbReference>
<keyword evidence="2" id="KW-0325">Glycoprotein</keyword>